<name>A0ACC1PP71_9APHY</name>
<evidence type="ECO:0000313" key="1">
    <source>
        <dbReference type="EMBL" id="KAJ2995375.1"/>
    </source>
</evidence>
<proteinExistence type="predicted"/>
<organism evidence="1 2">
    <name type="scientific">Trametes sanguinea</name>
    <dbReference type="NCBI Taxonomy" id="158606"/>
    <lineage>
        <taxon>Eukaryota</taxon>
        <taxon>Fungi</taxon>
        <taxon>Dikarya</taxon>
        <taxon>Basidiomycota</taxon>
        <taxon>Agaricomycotina</taxon>
        <taxon>Agaricomycetes</taxon>
        <taxon>Polyporales</taxon>
        <taxon>Polyporaceae</taxon>
        <taxon>Trametes</taxon>
    </lineage>
</organism>
<reference evidence="1" key="1">
    <citation type="submission" date="2022-08" db="EMBL/GenBank/DDBJ databases">
        <title>Genome Sequence of Pycnoporus sanguineus.</title>
        <authorList>
            <person name="Buettner E."/>
        </authorList>
    </citation>
    <scope>NUCLEOTIDE SEQUENCE</scope>
    <source>
        <strain evidence="1">CG-C14</strain>
    </source>
</reference>
<dbReference type="Proteomes" id="UP001144978">
    <property type="component" value="Unassembled WGS sequence"/>
</dbReference>
<evidence type="ECO:0000313" key="2">
    <source>
        <dbReference type="Proteomes" id="UP001144978"/>
    </source>
</evidence>
<keyword evidence="2" id="KW-1185">Reference proteome</keyword>
<comment type="caution">
    <text evidence="1">The sequence shown here is derived from an EMBL/GenBank/DDBJ whole genome shotgun (WGS) entry which is preliminary data.</text>
</comment>
<gene>
    <name evidence="1" type="ORF">NUW54_g7398</name>
</gene>
<accession>A0ACC1PP71</accession>
<dbReference type="EMBL" id="JANSHE010002116">
    <property type="protein sequence ID" value="KAJ2995375.1"/>
    <property type="molecule type" value="Genomic_DNA"/>
</dbReference>
<sequence length="73" mass="8098">MQASSWIHGRRDVIIIPAYSPPVIKHVKSPVNPGEKVGNAVATAEPGLTRFWIDWPRWMNGRGQEPSSRLPPG</sequence>
<protein>
    <submittedName>
        <fullName evidence="1">Uncharacterized protein</fullName>
    </submittedName>
</protein>